<feature type="compositionally biased region" description="Polar residues" evidence="4">
    <location>
        <begin position="487"/>
        <end position="499"/>
    </location>
</feature>
<dbReference type="EMBL" id="LR798295">
    <property type="protein sequence ID" value="CAB5221758.1"/>
    <property type="molecule type" value="Genomic_DNA"/>
</dbReference>
<evidence type="ECO:0000256" key="4">
    <source>
        <dbReference type="SAM" id="MobiDB-lite"/>
    </source>
</evidence>
<name>A0A6J7WY23_9CAUD</name>
<sequence>MEIQKTGESCLIMQDSPQVNGVKLFSTPRSENPWNGVDDFKKDASEILELSGLSHNFRRAAKRKIEKADNNELSGSGASSKQMIPDKYGYGLFDVIEPPYNLASLAKIYEVSSANYAAIQAKVANIVGLGYELQETLQVQQRFEEMTDTDQLARARRKMERAKLEVMEWLESRNDDDTFTATLMKAYIDKEATGNGYLEIGRTSAGEIGYIGHIPAATMRIRRLRDGFVQIVNGKAVFFRNFQDVSQPNPVGSDPRPNEIIHLKEYTPTNTYYGIPPIVTAKNAMAGNEFASKYNLEYFENKAVPRYIFWLKGARFTQEAEQKLFEFMQNNMRGQNHRTVVIPLPADDGVNKVEMKMEAIENGIQDSSFNNYRKGNREEILMAHRTPISKIGSAENISLANARESDRTFKEQVCRPQQDILEKKINRIVAEKTDMFKLHFKELTLTDEDTQSKIDERYLRMQVVMPNEIRPRLGLPPITGGDEPVQLTGQQAADQTARGTGNRMRDQQRSSNTADSGTGARVPQGEGRQQA</sequence>
<evidence type="ECO:0000256" key="2">
    <source>
        <dbReference type="ARBA" id="ARBA00023009"/>
    </source>
</evidence>
<gene>
    <name evidence="5" type="ORF">UFOVP359_54</name>
</gene>
<keyword evidence="1" id="KW-1188">Viral release from host cell</keyword>
<protein>
    <submittedName>
        <fullName evidence="5">COG5518 Bacteriophage capsid portal protein</fullName>
    </submittedName>
</protein>
<evidence type="ECO:0000313" key="5">
    <source>
        <dbReference type="EMBL" id="CAB5221758.1"/>
    </source>
</evidence>
<evidence type="ECO:0000256" key="1">
    <source>
        <dbReference type="ARBA" id="ARBA00022950"/>
    </source>
</evidence>
<keyword evidence="1" id="KW-0118">Viral capsid assembly</keyword>
<feature type="region of interest" description="Disordered" evidence="4">
    <location>
        <begin position="471"/>
        <end position="531"/>
    </location>
</feature>
<keyword evidence="3" id="KW-0231">Viral genome packaging</keyword>
<keyword evidence="2" id="KW-1160">Virus entry into host cell</keyword>
<keyword evidence="2" id="KW-1171">Viral genome ejection through host cell envelope</keyword>
<accession>A0A6J7WY23</accession>
<proteinExistence type="predicted"/>
<dbReference type="InterPro" id="IPR006944">
    <property type="entry name" value="Phage/GTA_portal"/>
</dbReference>
<evidence type="ECO:0000256" key="3">
    <source>
        <dbReference type="ARBA" id="ARBA00023219"/>
    </source>
</evidence>
<reference evidence="5" key="1">
    <citation type="submission" date="2020-05" db="EMBL/GenBank/DDBJ databases">
        <authorList>
            <person name="Chiriac C."/>
            <person name="Salcher M."/>
            <person name="Ghai R."/>
            <person name="Kavagutti S V."/>
        </authorList>
    </citation>
    <scope>NUCLEOTIDE SEQUENCE</scope>
</reference>
<dbReference type="Pfam" id="PF04860">
    <property type="entry name" value="Phage_portal"/>
    <property type="match status" value="1"/>
</dbReference>
<organism evidence="5">
    <name type="scientific">uncultured Caudovirales phage</name>
    <dbReference type="NCBI Taxonomy" id="2100421"/>
    <lineage>
        <taxon>Viruses</taxon>
        <taxon>Duplodnaviria</taxon>
        <taxon>Heunggongvirae</taxon>
        <taxon>Uroviricota</taxon>
        <taxon>Caudoviricetes</taxon>
        <taxon>Peduoviridae</taxon>
        <taxon>Maltschvirus</taxon>
        <taxon>Maltschvirus maltsch</taxon>
    </lineage>
</organism>
<keyword evidence="2" id="KW-1162">Viral penetration into host cytoplasm</keyword>